<evidence type="ECO:0000256" key="6">
    <source>
        <dbReference type="ARBA" id="ARBA00022840"/>
    </source>
</evidence>
<dbReference type="EC" id="2.7.1.17" evidence="8 9"/>
<dbReference type="Pfam" id="PF02782">
    <property type="entry name" value="FGGY_C"/>
    <property type="match status" value="1"/>
</dbReference>
<dbReference type="InterPro" id="IPR018485">
    <property type="entry name" value="FGGY_C"/>
</dbReference>
<dbReference type="InterPro" id="IPR018483">
    <property type="entry name" value="Carb_kinase_FGGY_CS"/>
</dbReference>
<dbReference type="PIRSF" id="PIRSF000538">
    <property type="entry name" value="GlpK"/>
    <property type="match status" value="1"/>
</dbReference>
<dbReference type="EMBL" id="WVRA01000001">
    <property type="protein sequence ID" value="NOE17621.1"/>
    <property type="molecule type" value="Genomic_DNA"/>
</dbReference>
<dbReference type="HAMAP" id="MF_02220">
    <property type="entry name" value="XylB"/>
    <property type="match status" value="1"/>
</dbReference>
<dbReference type="PROSITE" id="PS00933">
    <property type="entry name" value="FGGY_KINASES_1"/>
    <property type="match status" value="1"/>
</dbReference>
<proteinExistence type="inferred from homology"/>
<feature type="active site" description="Proton acceptor" evidence="8">
    <location>
        <position position="235"/>
    </location>
</feature>
<dbReference type="InterPro" id="IPR000577">
    <property type="entry name" value="Carb_kinase_FGGY"/>
</dbReference>
<dbReference type="Pfam" id="PF00370">
    <property type="entry name" value="FGGY_N"/>
    <property type="match status" value="1"/>
</dbReference>
<keyword evidence="4 8" id="KW-0547">Nucleotide-binding</keyword>
<name>A0AA91BZG4_9RHOB</name>
<evidence type="ECO:0000313" key="12">
    <source>
        <dbReference type="EMBL" id="NOE17621.1"/>
    </source>
</evidence>
<organism evidence="12 13">
    <name type="scientific">Ruegeria atlantica</name>
    <dbReference type="NCBI Taxonomy" id="81569"/>
    <lineage>
        <taxon>Bacteria</taxon>
        <taxon>Pseudomonadati</taxon>
        <taxon>Pseudomonadota</taxon>
        <taxon>Alphaproteobacteria</taxon>
        <taxon>Rhodobacterales</taxon>
        <taxon>Roseobacteraceae</taxon>
        <taxon>Ruegeria</taxon>
    </lineage>
</organism>
<feature type="domain" description="Carbohydrate kinase FGGY C-terminal" evidence="11">
    <location>
        <begin position="253"/>
        <end position="436"/>
    </location>
</feature>
<evidence type="ECO:0000259" key="11">
    <source>
        <dbReference type="Pfam" id="PF02782"/>
    </source>
</evidence>
<dbReference type="PANTHER" id="PTHR43095">
    <property type="entry name" value="SUGAR KINASE"/>
    <property type="match status" value="1"/>
</dbReference>
<keyword evidence="3 8" id="KW-0808">Transferase</keyword>
<evidence type="ECO:0000256" key="5">
    <source>
        <dbReference type="ARBA" id="ARBA00022777"/>
    </source>
</evidence>
<evidence type="ECO:0000256" key="9">
    <source>
        <dbReference type="RuleBase" id="RU364073"/>
    </source>
</evidence>
<dbReference type="InterPro" id="IPR018484">
    <property type="entry name" value="FGGY_N"/>
</dbReference>
<keyword evidence="2 8" id="KW-0859">Xylose metabolism</keyword>
<dbReference type="Proteomes" id="UP000597886">
    <property type="component" value="Unassembled WGS sequence"/>
</dbReference>
<dbReference type="CDD" id="cd07808">
    <property type="entry name" value="ASKHA_NBD_FGGY_EcXK-like"/>
    <property type="match status" value="1"/>
</dbReference>
<keyword evidence="6 8" id="KW-0067">ATP-binding</keyword>
<dbReference type="Gene3D" id="3.30.420.40">
    <property type="match status" value="2"/>
</dbReference>
<dbReference type="InterPro" id="IPR006000">
    <property type="entry name" value="Xylulokinase"/>
</dbReference>
<feature type="site" description="Important for activity" evidence="8">
    <location>
        <position position="6"/>
    </location>
</feature>
<comment type="similarity">
    <text evidence="1 8 9">Belongs to the FGGY kinase family.</text>
</comment>
<comment type="catalytic activity">
    <reaction evidence="8 9">
        <text>D-xylulose + ATP = D-xylulose 5-phosphate + ADP + H(+)</text>
        <dbReference type="Rhea" id="RHEA:10964"/>
        <dbReference type="ChEBI" id="CHEBI:15378"/>
        <dbReference type="ChEBI" id="CHEBI:17140"/>
        <dbReference type="ChEBI" id="CHEBI:30616"/>
        <dbReference type="ChEBI" id="CHEBI:57737"/>
        <dbReference type="ChEBI" id="CHEBI:456216"/>
        <dbReference type="EC" id="2.7.1.17"/>
    </reaction>
</comment>
<dbReference type="PANTHER" id="PTHR43095:SF6">
    <property type="entry name" value="XYLULOSE KINASE"/>
    <property type="match status" value="1"/>
</dbReference>
<evidence type="ECO:0000256" key="7">
    <source>
        <dbReference type="ARBA" id="ARBA00023277"/>
    </source>
</evidence>
<dbReference type="NCBIfam" id="TIGR01312">
    <property type="entry name" value="XylB"/>
    <property type="match status" value="1"/>
</dbReference>
<evidence type="ECO:0000256" key="3">
    <source>
        <dbReference type="ARBA" id="ARBA00022679"/>
    </source>
</evidence>
<protein>
    <recommendedName>
        <fullName evidence="8 9">Xylulose kinase</fullName>
        <shortName evidence="8 9">Xylulokinase</shortName>
        <ecNumber evidence="8 9">2.7.1.17</ecNumber>
    </recommendedName>
</protein>
<evidence type="ECO:0000313" key="13">
    <source>
        <dbReference type="Proteomes" id="UP000597886"/>
    </source>
</evidence>
<dbReference type="SUPFAM" id="SSF53067">
    <property type="entry name" value="Actin-like ATPase domain"/>
    <property type="match status" value="2"/>
</dbReference>
<evidence type="ECO:0000256" key="2">
    <source>
        <dbReference type="ARBA" id="ARBA00022629"/>
    </source>
</evidence>
<evidence type="ECO:0000256" key="4">
    <source>
        <dbReference type="ARBA" id="ARBA00022741"/>
    </source>
</evidence>
<gene>
    <name evidence="8 9 12" type="primary">xylB</name>
    <name evidence="12" type="ORF">GS634_05730</name>
</gene>
<comment type="caution">
    <text evidence="12">The sequence shown here is derived from an EMBL/GenBank/DDBJ whole genome shotgun (WGS) entry which is preliminary data.</text>
</comment>
<dbReference type="GO" id="GO:0005998">
    <property type="term" value="P:xylulose catabolic process"/>
    <property type="evidence" value="ECO:0007669"/>
    <property type="project" value="UniProtKB-UniRule"/>
</dbReference>
<dbReference type="AlphaFoldDB" id="A0AA91BZG4"/>
<feature type="binding site" evidence="8">
    <location>
        <begin position="79"/>
        <end position="80"/>
    </location>
    <ligand>
        <name>substrate</name>
    </ligand>
</feature>
<evidence type="ECO:0000256" key="1">
    <source>
        <dbReference type="ARBA" id="ARBA00009156"/>
    </source>
</evidence>
<reference evidence="12" key="1">
    <citation type="submission" date="2019-12" db="EMBL/GenBank/DDBJ databases">
        <title>Ruegeria JWLKs population differentiation of coral mucus and skeleton niches.</title>
        <authorList>
            <person name="Luo D."/>
        </authorList>
    </citation>
    <scope>NUCLEOTIDE SEQUENCE</scope>
    <source>
        <strain evidence="12">HKCCD6181</strain>
    </source>
</reference>
<dbReference type="InterPro" id="IPR043129">
    <property type="entry name" value="ATPase_NBD"/>
</dbReference>
<keyword evidence="7 8" id="KW-0119">Carbohydrate metabolism</keyword>
<feature type="domain" description="Carbohydrate kinase FGGY N-terminal" evidence="10">
    <location>
        <begin position="1"/>
        <end position="242"/>
    </location>
</feature>
<comment type="function">
    <text evidence="8">Catalyzes the phosphorylation of D-xylulose to D-xylulose 5-phosphate.</text>
</comment>
<dbReference type="GO" id="GO:0004856">
    <property type="term" value="F:D-xylulokinase activity"/>
    <property type="evidence" value="ECO:0007669"/>
    <property type="project" value="UniProtKB-UniRule"/>
</dbReference>
<dbReference type="InterPro" id="IPR050406">
    <property type="entry name" value="FGGY_Carb_Kinase"/>
</dbReference>
<dbReference type="GO" id="GO:0042732">
    <property type="term" value="P:D-xylose metabolic process"/>
    <property type="evidence" value="ECO:0007669"/>
    <property type="project" value="UniProtKB-KW"/>
</dbReference>
<evidence type="ECO:0000259" key="10">
    <source>
        <dbReference type="Pfam" id="PF00370"/>
    </source>
</evidence>
<evidence type="ECO:0000256" key="8">
    <source>
        <dbReference type="HAMAP-Rule" id="MF_02220"/>
    </source>
</evidence>
<dbReference type="RefSeq" id="WP_171328910.1">
    <property type="nucleotide sequence ID" value="NZ_WVRA01000001.1"/>
</dbReference>
<keyword evidence="5 8" id="KW-0418">Kinase</keyword>
<accession>A0AA91BZG4</accession>
<sequence length="485" mass="51548">MYLGLDLGTSGLRGIVVSEEGKVVAEAEAGVETSILHPGWSEQDPSDWVEACQNVVAQLRALNGVAFSAVRGVGLSGHMHGATLLDRDGNVLRPCILWNDTRSAQEAAELDGLPSMRAITGNIVFPGFTAPKLEWVRRHERDVFKKTSKVLLPKDYLRFWLTGSYVSDMSDSAGTAWLDVGKREWSDTALDLSHMRWDQMPELVEGSAAGGELRSEILRQWGLTGPVVVAGGAGDNAAAACGIGSIGEGSGFLSLGTSGVLLVAKESYAPAPETAVHCFCHAVPDRWIQMGVILSATNSLNWLSRHLGQPVGALASTLPDSVKGPSKITFLPYLSGERTPHNDSDIRGAFLGLDIASEPADLTQSVTEGVSFAMRDCLEALKSTGTNPESLLVVGGGARSRFWLETLATVLNTPLAVPDGSGFGAAIGAARLAACAVDGTDPRDVMLAPEVAERVEPRVELSGAYEAEYQRYREYYAALSPLAAR</sequence>
<dbReference type="GO" id="GO:0005524">
    <property type="term" value="F:ATP binding"/>
    <property type="evidence" value="ECO:0007669"/>
    <property type="project" value="UniProtKB-UniRule"/>
</dbReference>